<organism evidence="2">
    <name type="scientific">uncultured Craurococcus sp</name>
    <dbReference type="NCBI Taxonomy" id="1135998"/>
    <lineage>
        <taxon>Bacteria</taxon>
        <taxon>Pseudomonadati</taxon>
        <taxon>Pseudomonadota</taxon>
        <taxon>Alphaproteobacteria</taxon>
        <taxon>Acetobacterales</taxon>
        <taxon>Acetobacteraceae</taxon>
        <taxon>Craurococcus</taxon>
        <taxon>environmental samples</taxon>
    </lineage>
</organism>
<feature type="compositionally biased region" description="Basic and acidic residues" evidence="1">
    <location>
        <begin position="132"/>
        <end position="143"/>
    </location>
</feature>
<dbReference type="AlphaFoldDB" id="A0A6J4JKX8"/>
<dbReference type="EMBL" id="CADCTD010000167">
    <property type="protein sequence ID" value="CAA9281112.1"/>
    <property type="molecule type" value="Genomic_DNA"/>
</dbReference>
<evidence type="ECO:0000313" key="2">
    <source>
        <dbReference type="EMBL" id="CAA9281112.1"/>
    </source>
</evidence>
<reference evidence="2" key="1">
    <citation type="submission" date="2020-02" db="EMBL/GenBank/DDBJ databases">
        <authorList>
            <person name="Meier V. D."/>
        </authorList>
    </citation>
    <scope>NUCLEOTIDE SEQUENCE</scope>
    <source>
        <strain evidence="2">AVDCRST_MAG27</strain>
    </source>
</reference>
<feature type="compositionally biased region" description="Basic and acidic residues" evidence="1">
    <location>
        <begin position="91"/>
        <end position="110"/>
    </location>
</feature>
<sequence length="195" mass="21598">DPPACFPRPVDRTARRRPGGEPGREGRRDAAAAHRRPAGRGLRLAPCRRGGFRNAPRRRRPGRRGGVPPLARRPRRRHPLCLRPRHPRRRDGREPCRRAHPGDARDRDAGPDAPLPRRGAAGRARHHPALGRRGDALRGPDPRLRRRQQVGQLCLPRPCPTQLREAADELPVRRAGGGGAAAPDARRRAGRGDPV</sequence>
<evidence type="ECO:0000256" key="1">
    <source>
        <dbReference type="SAM" id="MobiDB-lite"/>
    </source>
</evidence>
<gene>
    <name evidence="2" type="ORF">AVDCRST_MAG27-3812</name>
</gene>
<accession>A0A6J4JKX8</accession>
<feature type="compositionally biased region" description="Basic residues" evidence="1">
    <location>
        <begin position="72"/>
        <end position="90"/>
    </location>
</feature>
<feature type="compositionally biased region" description="Low complexity" evidence="1">
    <location>
        <begin position="39"/>
        <end position="54"/>
    </location>
</feature>
<feature type="non-terminal residue" evidence="2">
    <location>
        <position position="195"/>
    </location>
</feature>
<feature type="compositionally biased region" description="Basic and acidic residues" evidence="1">
    <location>
        <begin position="9"/>
        <end position="32"/>
    </location>
</feature>
<feature type="non-terminal residue" evidence="2">
    <location>
        <position position="1"/>
    </location>
</feature>
<feature type="compositionally biased region" description="Basic and acidic residues" evidence="1">
    <location>
        <begin position="184"/>
        <end position="195"/>
    </location>
</feature>
<feature type="region of interest" description="Disordered" evidence="1">
    <location>
        <begin position="1"/>
        <end position="195"/>
    </location>
</feature>
<name>A0A6J4JKX8_9PROT</name>
<proteinExistence type="predicted"/>
<protein>
    <submittedName>
        <fullName evidence="2">Uncharacterized protein</fullName>
    </submittedName>
</protein>